<protein>
    <submittedName>
        <fullName evidence="1">Uncharacterized protein</fullName>
    </submittedName>
</protein>
<name>A0A0F9PRC3_9ZZZZ</name>
<dbReference type="AlphaFoldDB" id="A0A0F9PRC3"/>
<evidence type="ECO:0000313" key="1">
    <source>
        <dbReference type="EMBL" id="KKN34270.1"/>
    </source>
</evidence>
<reference evidence="1" key="1">
    <citation type="journal article" date="2015" name="Nature">
        <title>Complex archaea that bridge the gap between prokaryotes and eukaryotes.</title>
        <authorList>
            <person name="Spang A."/>
            <person name="Saw J.H."/>
            <person name="Jorgensen S.L."/>
            <person name="Zaremba-Niedzwiedzka K."/>
            <person name="Martijn J."/>
            <person name="Lind A.E."/>
            <person name="van Eijk R."/>
            <person name="Schleper C."/>
            <person name="Guy L."/>
            <person name="Ettema T.J."/>
        </authorList>
    </citation>
    <scope>NUCLEOTIDE SEQUENCE</scope>
</reference>
<dbReference type="Gene3D" id="3.90.820.10">
    <property type="entry name" value="Structural Genomics, Unknown Function 30-nov-00 1gh9 Mol_id"/>
    <property type="match status" value="1"/>
</dbReference>
<accession>A0A0F9PRC3</accession>
<organism evidence="1">
    <name type="scientific">marine sediment metagenome</name>
    <dbReference type="NCBI Taxonomy" id="412755"/>
    <lineage>
        <taxon>unclassified sequences</taxon>
        <taxon>metagenomes</taxon>
        <taxon>ecological metagenomes</taxon>
    </lineage>
</organism>
<sequence>MYVKTTQKTKKCLRCGRHHKVATIINSGEIVNGMTNALNMVKQKQAEFGLIKGADTPEFRATGDFKSSRKVVYKSASKIKELDVNEDYSANFKRLLSEVSRSYKKFPYYIIEIMAEEYNIPVMSSRY</sequence>
<comment type="caution">
    <text evidence="1">The sequence shown here is derived from an EMBL/GenBank/DDBJ whole genome shotgun (WGS) entry which is preliminary data.</text>
</comment>
<proteinExistence type="predicted"/>
<gene>
    <name evidence="1" type="ORF">LCGC14_0795270</name>
</gene>
<dbReference type="EMBL" id="LAZR01002116">
    <property type="protein sequence ID" value="KKN34270.1"/>
    <property type="molecule type" value="Genomic_DNA"/>
</dbReference>